<dbReference type="AlphaFoldDB" id="A0A0S8GFG5"/>
<reference evidence="1 2" key="1">
    <citation type="journal article" date="2015" name="Microbiome">
        <title>Genomic resolution of linkages in carbon, nitrogen, and sulfur cycling among widespread estuary sediment bacteria.</title>
        <authorList>
            <person name="Baker B.J."/>
            <person name="Lazar C.S."/>
            <person name="Teske A.P."/>
            <person name="Dick G.J."/>
        </authorList>
    </citation>
    <scope>NUCLEOTIDE SEQUENCE [LARGE SCALE GENOMIC DNA]</scope>
    <source>
        <strain evidence="1">SM23_60</strain>
    </source>
</reference>
<gene>
    <name evidence="1" type="ORF">AMJ87_06620</name>
</gene>
<dbReference type="Pfam" id="PF13483">
    <property type="entry name" value="Lactamase_B_3"/>
    <property type="match status" value="1"/>
</dbReference>
<evidence type="ECO:0008006" key="3">
    <source>
        <dbReference type="Google" id="ProtNLM"/>
    </source>
</evidence>
<dbReference type="SUPFAM" id="SSF56281">
    <property type="entry name" value="Metallo-hydrolase/oxidoreductase"/>
    <property type="match status" value="1"/>
</dbReference>
<dbReference type="EMBL" id="LJUO01000053">
    <property type="protein sequence ID" value="KPK71798.1"/>
    <property type="molecule type" value="Genomic_DNA"/>
</dbReference>
<dbReference type="InterPro" id="IPR036866">
    <property type="entry name" value="RibonucZ/Hydroxyglut_hydro"/>
</dbReference>
<organism evidence="1 2">
    <name type="scientific">candidate division WOR_3 bacterium SM23_60</name>
    <dbReference type="NCBI Taxonomy" id="1703780"/>
    <lineage>
        <taxon>Bacteria</taxon>
        <taxon>Bacteria division WOR-3</taxon>
    </lineage>
</organism>
<dbReference type="PANTHER" id="PTHR42967:SF1">
    <property type="entry name" value="MBL FOLD METALLO-HYDROLASE"/>
    <property type="match status" value="1"/>
</dbReference>
<accession>A0A0S8GFG5</accession>
<dbReference type="Proteomes" id="UP000051096">
    <property type="component" value="Unassembled WGS sequence"/>
</dbReference>
<sequence>MKIKFLGHASFLITSEQGVSIITDPYKPGCFDGGIQYGQITEPADIVTISHEHDDHNETNIPGNPSFVRNSSPQTIHGVAITGLDVYHDTCAGKERGPNVIYKMTIDGINVVHLGDLGHELDPDQVEKLGTVDVLFVPIGGYFTIAASAVDKVISALKPKVVIPMHFKTEKCGFPIASLDDFTKGKEVEQKNGEVEITKERLPETTAIFVLHPTK</sequence>
<name>A0A0S8GFG5_UNCW3</name>
<comment type="caution">
    <text evidence="1">The sequence shown here is derived from an EMBL/GenBank/DDBJ whole genome shotgun (WGS) entry which is preliminary data.</text>
</comment>
<evidence type="ECO:0000313" key="2">
    <source>
        <dbReference type="Proteomes" id="UP000051096"/>
    </source>
</evidence>
<dbReference type="Gene3D" id="3.60.15.10">
    <property type="entry name" value="Ribonuclease Z/Hydroxyacylglutathione hydrolase-like"/>
    <property type="match status" value="1"/>
</dbReference>
<proteinExistence type="predicted"/>
<protein>
    <recommendedName>
        <fullName evidence="3">MBL fold metallo-hydrolase</fullName>
    </recommendedName>
</protein>
<dbReference type="PANTHER" id="PTHR42967">
    <property type="entry name" value="METAL DEPENDENT HYDROLASE"/>
    <property type="match status" value="1"/>
</dbReference>
<evidence type="ECO:0000313" key="1">
    <source>
        <dbReference type="EMBL" id="KPK71798.1"/>
    </source>
</evidence>